<gene>
    <name evidence="1" type="ORF">G2W53_013228</name>
</gene>
<dbReference type="Proteomes" id="UP000634136">
    <property type="component" value="Unassembled WGS sequence"/>
</dbReference>
<evidence type="ECO:0000313" key="2">
    <source>
        <dbReference type="Proteomes" id="UP000634136"/>
    </source>
</evidence>
<protein>
    <submittedName>
        <fullName evidence="1">Uncharacterized protein</fullName>
    </submittedName>
</protein>
<reference evidence="1" key="1">
    <citation type="submission" date="2020-09" db="EMBL/GenBank/DDBJ databases">
        <title>Genome-Enabled Discovery of Anthraquinone Biosynthesis in Senna tora.</title>
        <authorList>
            <person name="Kang S.-H."/>
            <person name="Pandey R.P."/>
            <person name="Lee C.-M."/>
            <person name="Sim J.-S."/>
            <person name="Jeong J.-T."/>
            <person name="Choi B.-S."/>
            <person name="Jung M."/>
            <person name="Ginzburg D."/>
            <person name="Zhao K."/>
            <person name="Won S.Y."/>
            <person name="Oh T.-J."/>
            <person name="Yu Y."/>
            <person name="Kim N.-H."/>
            <person name="Lee O.R."/>
            <person name="Lee T.-H."/>
            <person name="Bashyal P."/>
            <person name="Kim T.-S."/>
            <person name="Lee W.-H."/>
            <person name="Kawkins C."/>
            <person name="Kim C.-K."/>
            <person name="Kim J.S."/>
            <person name="Ahn B.O."/>
            <person name="Rhee S.Y."/>
            <person name="Sohng J.K."/>
        </authorList>
    </citation>
    <scope>NUCLEOTIDE SEQUENCE</scope>
    <source>
        <tissue evidence="1">Leaf</tissue>
    </source>
</reference>
<proteinExistence type="predicted"/>
<organism evidence="1 2">
    <name type="scientific">Senna tora</name>
    <dbReference type="NCBI Taxonomy" id="362788"/>
    <lineage>
        <taxon>Eukaryota</taxon>
        <taxon>Viridiplantae</taxon>
        <taxon>Streptophyta</taxon>
        <taxon>Embryophyta</taxon>
        <taxon>Tracheophyta</taxon>
        <taxon>Spermatophyta</taxon>
        <taxon>Magnoliopsida</taxon>
        <taxon>eudicotyledons</taxon>
        <taxon>Gunneridae</taxon>
        <taxon>Pentapetalae</taxon>
        <taxon>rosids</taxon>
        <taxon>fabids</taxon>
        <taxon>Fabales</taxon>
        <taxon>Fabaceae</taxon>
        <taxon>Caesalpinioideae</taxon>
        <taxon>Cassia clade</taxon>
        <taxon>Senna</taxon>
    </lineage>
</organism>
<dbReference type="EMBL" id="JAAIUW010000005">
    <property type="protein sequence ID" value="KAF7830895.1"/>
    <property type="molecule type" value="Genomic_DNA"/>
</dbReference>
<sequence>MEGEKRILGSRKPLSPIALTWIL</sequence>
<accession>A0A834TYI8</accession>
<comment type="caution">
    <text evidence="1">The sequence shown here is derived from an EMBL/GenBank/DDBJ whole genome shotgun (WGS) entry which is preliminary data.</text>
</comment>
<dbReference type="AlphaFoldDB" id="A0A834TYI8"/>
<evidence type="ECO:0000313" key="1">
    <source>
        <dbReference type="EMBL" id="KAF7830895.1"/>
    </source>
</evidence>
<name>A0A834TYI8_9FABA</name>
<keyword evidence="2" id="KW-1185">Reference proteome</keyword>